<dbReference type="PANTHER" id="PTHR36154">
    <property type="entry name" value="DNA-BINDING TRANSCRIPTIONAL ACTIVATOR ALPA"/>
    <property type="match status" value="1"/>
</dbReference>
<dbReference type="Proteomes" id="UP001629392">
    <property type="component" value="Unassembled WGS sequence"/>
</dbReference>
<dbReference type="SUPFAM" id="SSF46955">
    <property type="entry name" value="Putative DNA-binding domain"/>
    <property type="match status" value="1"/>
</dbReference>
<dbReference type="Gene3D" id="1.10.238.160">
    <property type="match status" value="1"/>
</dbReference>
<gene>
    <name evidence="1" type="ORF">PQQ73_34310</name>
</gene>
<dbReference type="InterPro" id="IPR052931">
    <property type="entry name" value="Prophage_regulatory_activator"/>
</dbReference>
<organism evidence="1 2">
    <name type="scientific">Paraburkholderia strydomiana</name>
    <dbReference type="NCBI Taxonomy" id="1245417"/>
    <lineage>
        <taxon>Bacteria</taxon>
        <taxon>Pseudomonadati</taxon>
        <taxon>Pseudomonadota</taxon>
        <taxon>Betaproteobacteria</taxon>
        <taxon>Burkholderiales</taxon>
        <taxon>Burkholderiaceae</taxon>
        <taxon>Paraburkholderia</taxon>
    </lineage>
</organism>
<dbReference type="RefSeq" id="WP_408148021.1">
    <property type="nucleotide sequence ID" value="NZ_JAQQCL010000044.1"/>
</dbReference>
<sequence length="74" mass="8330">MADQFLENLAKQRLIRLREVRLRVGLGTSTVYRYLAEGKFPRPVQIGGGRVAWLETDVDAWIVDRVEASGRGAT</sequence>
<dbReference type="Pfam" id="PF05930">
    <property type="entry name" value="Phage_AlpA"/>
    <property type="match status" value="1"/>
</dbReference>
<evidence type="ECO:0000313" key="1">
    <source>
        <dbReference type="EMBL" id="MFM0721381.1"/>
    </source>
</evidence>
<comment type="caution">
    <text evidence="1">The sequence shown here is derived from an EMBL/GenBank/DDBJ whole genome shotgun (WGS) entry which is preliminary data.</text>
</comment>
<reference evidence="1 2" key="1">
    <citation type="journal article" date="2024" name="Chem. Sci.">
        <title>Discovery of megapolipeptins by genome mining of a Burkholderiales bacteria collection.</title>
        <authorList>
            <person name="Paulo B.S."/>
            <person name="Recchia M.J.J."/>
            <person name="Lee S."/>
            <person name="Fergusson C.H."/>
            <person name="Romanowski S.B."/>
            <person name="Hernandez A."/>
            <person name="Krull N."/>
            <person name="Liu D.Y."/>
            <person name="Cavanagh H."/>
            <person name="Bos A."/>
            <person name="Gray C.A."/>
            <person name="Murphy B.T."/>
            <person name="Linington R.G."/>
            <person name="Eustaquio A.S."/>
        </authorList>
    </citation>
    <scope>NUCLEOTIDE SEQUENCE [LARGE SCALE GENOMIC DNA]</scope>
    <source>
        <strain evidence="1 2">RL17-350-BIC-E</strain>
    </source>
</reference>
<proteinExistence type="predicted"/>
<dbReference type="EMBL" id="JAQQCL010000044">
    <property type="protein sequence ID" value="MFM0721381.1"/>
    <property type="molecule type" value="Genomic_DNA"/>
</dbReference>
<protein>
    <submittedName>
        <fullName evidence="1">AlpA family transcriptional regulator</fullName>
    </submittedName>
</protein>
<name>A0ABW9EQP8_9BURK</name>
<dbReference type="InterPro" id="IPR010260">
    <property type="entry name" value="AlpA"/>
</dbReference>
<dbReference type="PANTHER" id="PTHR36154:SF1">
    <property type="entry name" value="DNA-BINDING TRANSCRIPTIONAL ACTIVATOR ALPA"/>
    <property type="match status" value="1"/>
</dbReference>
<dbReference type="InterPro" id="IPR009061">
    <property type="entry name" value="DNA-bd_dom_put_sf"/>
</dbReference>
<keyword evidence="2" id="KW-1185">Reference proteome</keyword>
<accession>A0ABW9EQP8</accession>
<evidence type="ECO:0000313" key="2">
    <source>
        <dbReference type="Proteomes" id="UP001629392"/>
    </source>
</evidence>